<feature type="domain" description="Capsule synthesis protein CapA" evidence="2">
    <location>
        <begin position="3"/>
        <end position="100"/>
    </location>
</feature>
<comment type="similarity">
    <text evidence="1">Belongs to the CapA family.</text>
</comment>
<dbReference type="PANTHER" id="PTHR33393">
    <property type="entry name" value="POLYGLUTAMINE SYNTHESIS ACCESSORY PROTEIN RV0574C-RELATED"/>
    <property type="match status" value="1"/>
</dbReference>
<dbReference type="AlphaFoldDB" id="A0A940RWG3"/>
<sequence length="101" mass="10502">MTTILAVGDIILDEPEPEPDSFFEPSRHVLTGGDVVIGHVEVPHSTTTAQSSTDVPAPPADPEALGALARAGFHAVTLAGNHIADAGPEGVLDTVRHARRH</sequence>
<dbReference type="Proteomes" id="UP000670475">
    <property type="component" value="Unassembled WGS sequence"/>
</dbReference>
<reference evidence="3" key="1">
    <citation type="submission" date="2021-03" db="EMBL/GenBank/DDBJ databases">
        <title>Whole genome sequence of Streptomyces bomunensis MMS17-BM035.</title>
        <authorList>
            <person name="Lee J.H."/>
        </authorList>
    </citation>
    <scope>NUCLEOTIDE SEQUENCE</scope>
    <source>
        <strain evidence="3">MMS17-BM035</strain>
    </source>
</reference>
<dbReference type="Pfam" id="PF09587">
    <property type="entry name" value="PGA_cap"/>
    <property type="match status" value="1"/>
</dbReference>
<gene>
    <name evidence="3" type="ORF">JFN87_17285</name>
</gene>
<dbReference type="InterPro" id="IPR052169">
    <property type="entry name" value="CW_Biosynth-Accessory"/>
</dbReference>
<proteinExistence type="inferred from homology"/>
<evidence type="ECO:0000259" key="2">
    <source>
        <dbReference type="Pfam" id="PF09587"/>
    </source>
</evidence>
<keyword evidence="4" id="KW-1185">Reference proteome</keyword>
<dbReference type="PANTHER" id="PTHR33393:SF11">
    <property type="entry name" value="POLYGLUTAMINE SYNTHESIS ACCESSORY PROTEIN RV0574C-RELATED"/>
    <property type="match status" value="1"/>
</dbReference>
<protein>
    <submittedName>
        <fullName evidence="3">CapA family protein</fullName>
    </submittedName>
</protein>
<dbReference type="RefSeq" id="WP_209340984.1">
    <property type="nucleotide sequence ID" value="NZ_JAGIQL010000065.1"/>
</dbReference>
<dbReference type="InterPro" id="IPR019079">
    <property type="entry name" value="Capsule_synth_CapA"/>
</dbReference>
<dbReference type="InterPro" id="IPR029052">
    <property type="entry name" value="Metallo-depent_PP-like"/>
</dbReference>
<dbReference type="EMBL" id="JAGIQL010000065">
    <property type="protein sequence ID" value="MBP0459246.1"/>
    <property type="molecule type" value="Genomic_DNA"/>
</dbReference>
<organism evidence="3 4">
    <name type="scientific">Streptomyces montanisoli</name>
    <dbReference type="NCBI Taxonomy" id="2798581"/>
    <lineage>
        <taxon>Bacteria</taxon>
        <taxon>Bacillati</taxon>
        <taxon>Actinomycetota</taxon>
        <taxon>Actinomycetes</taxon>
        <taxon>Kitasatosporales</taxon>
        <taxon>Streptomycetaceae</taxon>
        <taxon>Streptomyces</taxon>
    </lineage>
</organism>
<feature type="non-terminal residue" evidence="3">
    <location>
        <position position="101"/>
    </location>
</feature>
<evidence type="ECO:0000256" key="1">
    <source>
        <dbReference type="ARBA" id="ARBA00005662"/>
    </source>
</evidence>
<name>A0A940RWG3_9ACTN</name>
<evidence type="ECO:0000313" key="3">
    <source>
        <dbReference type="EMBL" id="MBP0459246.1"/>
    </source>
</evidence>
<accession>A0A940RWG3</accession>
<comment type="caution">
    <text evidence="3">The sequence shown here is derived from an EMBL/GenBank/DDBJ whole genome shotgun (WGS) entry which is preliminary data.</text>
</comment>
<evidence type="ECO:0000313" key="4">
    <source>
        <dbReference type="Proteomes" id="UP000670475"/>
    </source>
</evidence>
<dbReference type="SUPFAM" id="SSF56300">
    <property type="entry name" value="Metallo-dependent phosphatases"/>
    <property type="match status" value="1"/>
</dbReference>